<feature type="transmembrane region" description="Helical" evidence="1">
    <location>
        <begin position="322"/>
        <end position="340"/>
    </location>
</feature>
<dbReference type="RefSeq" id="WP_320289465.1">
    <property type="nucleotide sequence ID" value="NZ_JAVIIW010000029.1"/>
</dbReference>
<protein>
    <submittedName>
        <fullName evidence="2">Glucosyltransferase domain-containing protein</fullName>
    </submittedName>
</protein>
<keyword evidence="1" id="KW-0812">Transmembrane</keyword>
<keyword evidence="1" id="KW-1133">Transmembrane helix</keyword>
<feature type="transmembrane region" description="Helical" evidence="1">
    <location>
        <begin position="297"/>
        <end position="315"/>
    </location>
</feature>
<sequence>MYFSELASFSLSVDEEVAAFRTDASIWIAQGRWGAYLIETFLIPNPVMPLLAPAVFGAGCVVAYLLVMDAIDKHELSIAEYACFAIFCAFPTWFFIVEFYSNIAAVGIGMAASALAVWLIGEKNIPVASSRFLVAIAAGGYAISIYQSFAPAILVLGIAVCVLQARAGSERSLPKDLIRVGVMVTGSAIFYVVGNAIFKSFTSQRSEYFESLFQPGFLFQHPMVVTGRVLEALGGALGLDHGTYGVILWAVPLLVALGGWTLFKESPRTRLLLLAAALVCLFIPFGVHVLAAGIMPVRSLVGLPIAVWLFVYLAVTSSNARISIVSAILLGVVTFQIQVIQNYRQASSYLVDKHDTLLAAAIYDRLAATPGFDTKRSYALSVFGGLPFATNYPRPPSSTVGYSFFEWDGGNPWRITYYMKLLGYSNLNGPTDQQVDQTIVRLSTMPVWPVPGSLEIQGDIVLIRLGESPSYANQQALARAVH</sequence>
<reference evidence="2 3" key="1">
    <citation type="submission" date="2023-08" db="EMBL/GenBank/DDBJ databases">
        <title>Implementing the SeqCode for naming new Mesorhizobium species isolated from Vachellia karroo root nodules.</title>
        <authorList>
            <person name="Van Lill M."/>
        </authorList>
    </citation>
    <scope>NUCLEOTIDE SEQUENCE [LARGE SCALE GENOMIC DNA]</scope>
    <source>
        <strain evidence="2 3">VK24D</strain>
    </source>
</reference>
<feature type="transmembrane region" description="Helical" evidence="1">
    <location>
        <begin position="177"/>
        <end position="198"/>
    </location>
</feature>
<keyword evidence="1" id="KW-0472">Membrane</keyword>
<gene>
    <name evidence="2" type="ORF">RFN28_22750</name>
</gene>
<feature type="transmembrane region" description="Helical" evidence="1">
    <location>
        <begin position="47"/>
        <end position="66"/>
    </location>
</feature>
<proteinExistence type="predicted"/>
<keyword evidence="3" id="KW-1185">Reference proteome</keyword>
<accession>A0ABU4Y2V0</accession>
<dbReference type="Pfam" id="PF14264">
    <property type="entry name" value="Glucos_trans_II"/>
    <property type="match status" value="1"/>
</dbReference>
<evidence type="ECO:0000256" key="1">
    <source>
        <dbReference type="SAM" id="Phobius"/>
    </source>
</evidence>
<feature type="transmembrane region" description="Helical" evidence="1">
    <location>
        <begin position="78"/>
        <end position="96"/>
    </location>
</feature>
<feature type="transmembrane region" description="Helical" evidence="1">
    <location>
        <begin position="270"/>
        <end position="291"/>
    </location>
</feature>
<dbReference type="Proteomes" id="UP001287059">
    <property type="component" value="Unassembled WGS sequence"/>
</dbReference>
<organism evidence="2 3">
    <name type="scientific">Mesorhizobium album</name>
    <dbReference type="NCBI Taxonomy" id="3072314"/>
    <lineage>
        <taxon>Bacteria</taxon>
        <taxon>Pseudomonadati</taxon>
        <taxon>Pseudomonadota</taxon>
        <taxon>Alphaproteobacteria</taxon>
        <taxon>Hyphomicrobiales</taxon>
        <taxon>Phyllobacteriaceae</taxon>
        <taxon>Mesorhizobium</taxon>
    </lineage>
</organism>
<evidence type="ECO:0000313" key="2">
    <source>
        <dbReference type="EMBL" id="MDX8481258.1"/>
    </source>
</evidence>
<dbReference type="InterPro" id="IPR025686">
    <property type="entry name" value="Glucos_trans_II"/>
</dbReference>
<comment type="caution">
    <text evidence="2">The sequence shown here is derived from an EMBL/GenBank/DDBJ whole genome shotgun (WGS) entry which is preliminary data.</text>
</comment>
<dbReference type="EMBL" id="JAVIIW010000029">
    <property type="protein sequence ID" value="MDX8481258.1"/>
    <property type="molecule type" value="Genomic_DNA"/>
</dbReference>
<feature type="transmembrane region" description="Helical" evidence="1">
    <location>
        <begin position="132"/>
        <end position="165"/>
    </location>
</feature>
<evidence type="ECO:0000313" key="3">
    <source>
        <dbReference type="Proteomes" id="UP001287059"/>
    </source>
</evidence>
<feature type="transmembrane region" description="Helical" evidence="1">
    <location>
        <begin position="102"/>
        <end position="120"/>
    </location>
</feature>
<name>A0ABU4Y2V0_9HYPH</name>
<feature type="transmembrane region" description="Helical" evidence="1">
    <location>
        <begin position="244"/>
        <end position="263"/>
    </location>
</feature>